<organism evidence="4 5">
    <name type="scientific">Salipiger aestuarii</name>
    <dbReference type="NCBI Taxonomy" id="568098"/>
    <lineage>
        <taxon>Bacteria</taxon>
        <taxon>Pseudomonadati</taxon>
        <taxon>Pseudomonadota</taxon>
        <taxon>Alphaproteobacteria</taxon>
        <taxon>Rhodobacterales</taxon>
        <taxon>Roseobacteraceae</taxon>
        <taxon>Salipiger</taxon>
    </lineage>
</organism>
<protein>
    <submittedName>
        <fullName evidence="4">Putative tail protein</fullName>
    </submittedName>
</protein>
<dbReference type="Gene3D" id="3.20.20.80">
    <property type="entry name" value="Glycosidases"/>
    <property type="match status" value="1"/>
</dbReference>
<dbReference type="RefSeq" id="WP_111551263.1">
    <property type="nucleotide sequence ID" value="NZ_LIQE01000074.1"/>
</dbReference>
<dbReference type="InterPro" id="IPR017853">
    <property type="entry name" value="GH"/>
</dbReference>
<dbReference type="Pfam" id="PF13550">
    <property type="entry name" value="Phage-tail_3"/>
    <property type="match status" value="1"/>
</dbReference>
<feature type="domain" description="Rcc01698-like C-terminal" evidence="3">
    <location>
        <begin position="1059"/>
        <end position="1158"/>
    </location>
</feature>
<accession>A0A327XL14</accession>
<dbReference type="InterPro" id="IPR032876">
    <property type="entry name" value="J_dom"/>
</dbReference>
<dbReference type="CDD" id="cd19607">
    <property type="entry name" value="GTA_TIM-barrel-like"/>
    <property type="match status" value="1"/>
</dbReference>
<evidence type="ECO:0000259" key="2">
    <source>
        <dbReference type="Pfam" id="PF13550"/>
    </source>
</evidence>
<evidence type="ECO:0000259" key="3">
    <source>
        <dbReference type="Pfam" id="PF23666"/>
    </source>
</evidence>
<dbReference type="EMBL" id="QLMG01000066">
    <property type="protein sequence ID" value="RAK09490.1"/>
    <property type="molecule type" value="Genomic_DNA"/>
</dbReference>
<evidence type="ECO:0000313" key="5">
    <source>
        <dbReference type="Proteomes" id="UP000249165"/>
    </source>
</evidence>
<gene>
    <name evidence="4" type="ORF">ATI53_10669</name>
</gene>
<sequence length="1322" mass="142350">MATLVLGAAGAAIGGRIGGGILGVSAVTIGGYIGSTIGSVVDSWIVSSLAPTQRIEGARMDNLRITSATEGAVIPRLYGRMRIGGNIIWATDFREETNTTTQGGGKGGGGGGKVKTTEYLYYASFAVALCEGPITGIGRVWADGKPMALSGVTWRWYPGDEAQGADPFIAAKMGTGNAPAYRGTAYVVFEDLALANFGNRLPQLSFEVFRPLADPDTAEGLTRAVTMIPASGEFAYATGAIRKGGSGATQAENLNARADVPDMVVALDRLQASAPKVESISLVVSWFGDDLRAGHCQVRPKVELAAKNTTPAAWSVNGVSRSAAHLVSRDDQNRANFGGTPADFTVVQAIREMKARGLRVTFYPFLMMDVPHGNTLPNPYSDNAAGTGQPAFPWRGRITCSPAAGYVGSMDKTATATTQVAALFGSASPSDFAVSGENVSWTGASGDWGLRRMVLHYAHLCAVAGGVDAFLIGSEMRGLTTIRSGASTYPAVQALRDLAADVRAILGASTKISYAGDWSEYFGHQPGDGSGDVFFHLDPLWADPEIDFIGIDNYMPLSDWRDGFDHADAAEGWPAVYDRSYLQANIAGGEGFEWFYGSEADRAAQVRTEITDGAASKPWVFRTKDLRSWWSNPHYNRPGGVESGSPTAWVPQSKPIWFTELGCPAIDRGTNQPNVFFDPKSSESVTPYFSRGWRDDAIQRAYLEATYLWWATPANNPVSSVYSGRMVHVPECAAWTWDARPYPFFPELTDVWTDGPNWRLGHWLTGRLGAVSLAALVRHLCLRAGIPKTRLDVSGLWGAVEGYAIVALESPRASITTLSRHFGFDAVETEGMIRFVMRGRAAVASVTHDDLVAAREGDVLELTRGQETELPQALKWQVARADEDYDAALVEARRITVDTTRIASESFPMAVPPEEAERRCRRALMEAWTGRETAAFRLPPSRLGFDPADVVTLDHDGRQMDLRLFSIADAEARGIEAVHQDRAAYDMPPGSPRPSSLSSPVVFGAPEVVLMDLPQLTDDQPAHRPFVAAHAVPWPGEMAVFRSPSTDRFELLTTFGSRARFGELVSDFYAGPTSRFDLGNALIIDLLTGTLESVTDLTLFGGANALAIESAPGMWEIVQAGAAELIAPGRYRLTRLLRGQRGTEAAMANPAHAGARVVVLDAALASLPIAEADLGLPWNWRIGPASHPVSDETFIAVPFTPEGAGLRPFSVVHVEQPWRRPRTPGDLTIRWTRRSRALSADSWGAVEVPLIEEVEAYELAILDGATVKRTLTTTTTNAIYTAADQTTDWGALLGPGDTLTIRIYQLSALIGRGAAKTVTLQL</sequence>
<reference evidence="4 5" key="1">
    <citation type="submission" date="2018-06" db="EMBL/GenBank/DDBJ databases">
        <title>Genomic Encyclopedia of Archaeal and Bacterial Type Strains, Phase II (KMG-II): from individual species to whole genera.</title>
        <authorList>
            <person name="Goeker M."/>
        </authorList>
    </citation>
    <scope>NUCLEOTIDE SEQUENCE [LARGE SCALE GENOMIC DNA]</scope>
    <source>
        <strain evidence="4 5">DSM 22011</strain>
    </source>
</reference>
<dbReference type="SUPFAM" id="SSF51445">
    <property type="entry name" value="(Trans)glycosidases"/>
    <property type="match status" value="1"/>
</dbReference>
<dbReference type="InterPro" id="IPR056490">
    <property type="entry name" value="Rcc01698_C"/>
</dbReference>
<evidence type="ECO:0000313" key="4">
    <source>
        <dbReference type="EMBL" id="RAK09490.1"/>
    </source>
</evidence>
<name>A0A327XL14_9RHOB</name>
<dbReference type="Proteomes" id="UP000249165">
    <property type="component" value="Unassembled WGS sequence"/>
</dbReference>
<dbReference type="Pfam" id="PF23666">
    <property type="entry name" value="Rcc01698_C"/>
    <property type="match status" value="1"/>
</dbReference>
<feature type="domain" description="Tip attachment protein J" evidence="2">
    <location>
        <begin position="809"/>
        <end position="967"/>
    </location>
</feature>
<evidence type="ECO:0000259" key="1">
    <source>
        <dbReference type="Pfam" id="PF13547"/>
    </source>
</evidence>
<dbReference type="Pfam" id="PF13547">
    <property type="entry name" value="GTA_TIM"/>
    <property type="match status" value="1"/>
</dbReference>
<dbReference type="InterPro" id="IPR025195">
    <property type="entry name" value="GTA_TIM_dom"/>
</dbReference>
<dbReference type="OrthoDB" id="8445115at2"/>
<comment type="caution">
    <text evidence="4">The sequence shown here is derived from an EMBL/GenBank/DDBJ whole genome shotgun (WGS) entry which is preliminary data.</text>
</comment>
<feature type="domain" description="GTA TIM-barrel-like" evidence="1">
    <location>
        <begin position="448"/>
        <end position="746"/>
    </location>
</feature>
<keyword evidence="5" id="KW-1185">Reference proteome</keyword>
<proteinExistence type="predicted"/>